<keyword evidence="1" id="KW-1133">Transmembrane helix</keyword>
<feature type="transmembrane region" description="Helical" evidence="1">
    <location>
        <begin position="177"/>
        <end position="195"/>
    </location>
</feature>
<reference evidence="3 4" key="1">
    <citation type="journal article" date="2010" name="Stand. Genomic Sci.">
        <title>Complete genome sequence of Cellulophaga algicola type strain (IC166).</title>
        <authorList>
            <person name="Abt B."/>
            <person name="Lu M."/>
            <person name="Misra M."/>
            <person name="Han C."/>
            <person name="Nolan M."/>
            <person name="Lucas S."/>
            <person name="Hammon N."/>
            <person name="Deshpande S."/>
            <person name="Cheng J.F."/>
            <person name="Tapia R."/>
            <person name="Goodwin L."/>
            <person name="Pitluck S."/>
            <person name="Liolios K."/>
            <person name="Pagani I."/>
            <person name="Ivanova N."/>
            <person name="Mavromatis K."/>
            <person name="Ovchinikova G."/>
            <person name="Pati A."/>
            <person name="Chen A."/>
            <person name="Palaniappan K."/>
            <person name="Land M."/>
            <person name="Hauser L."/>
            <person name="Chang Y.J."/>
            <person name="Jeffries C.D."/>
            <person name="Detter J.C."/>
            <person name="Brambilla E."/>
            <person name="Rohde M."/>
            <person name="Tindall B.J."/>
            <person name="Goker M."/>
            <person name="Woyke T."/>
            <person name="Bristow J."/>
            <person name="Eisen J.A."/>
            <person name="Markowitz V."/>
            <person name="Hugenholtz P."/>
            <person name="Kyrpides N.C."/>
            <person name="Klenk H.P."/>
            <person name="Lapidus A."/>
        </authorList>
    </citation>
    <scope>NUCLEOTIDE SEQUENCE [LARGE SCALE GENOMIC DNA]</scope>
    <source>
        <strain evidence="4">DSM 14237 / IC166 / ACAM 630</strain>
    </source>
</reference>
<keyword evidence="1" id="KW-0812">Transmembrane</keyword>
<evidence type="ECO:0000313" key="3">
    <source>
        <dbReference type="EMBL" id="ADV51206.1"/>
    </source>
</evidence>
<feature type="signal peptide" evidence="2">
    <location>
        <begin position="1"/>
        <end position="20"/>
    </location>
</feature>
<dbReference type="eggNOG" id="ENOG5032UY0">
    <property type="taxonomic scope" value="Bacteria"/>
</dbReference>
<accession>E6XD19</accession>
<dbReference type="HOGENOM" id="CLU_1427083_0_0_10"/>
<gene>
    <name evidence="3" type="ordered locus">Celal_3962</name>
</gene>
<keyword evidence="1" id="KW-0472">Membrane</keyword>
<dbReference type="STRING" id="688270.Celal_3962"/>
<dbReference type="KEGG" id="cao:Celal_3962"/>
<evidence type="ECO:0000256" key="2">
    <source>
        <dbReference type="SAM" id="SignalP"/>
    </source>
</evidence>
<keyword evidence="2" id="KW-0732">Signal</keyword>
<evidence type="ECO:0008006" key="5">
    <source>
        <dbReference type="Google" id="ProtNLM"/>
    </source>
</evidence>
<feature type="chain" id="PRO_5003215234" description="LPXTG-motif cell wall anchor domain protein" evidence="2">
    <location>
        <begin position="21"/>
        <end position="201"/>
    </location>
</feature>
<dbReference type="OrthoDB" id="1450721at2"/>
<dbReference type="AlphaFoldDB" id="E6XD19"/>
<name>E6XD19_CELAD</name>
<dbReference type="RefSeq" id="WP_013552655.1">
    <property type="nucleotide sequence ID" value="NC_014934.1"/>
</dbReference>
<protein>
    <recommendedName>
        <fullName evidence="5">LPXTG-motif cell wall anchor domain protein</fullName>
    </recommendedName>
</protein>
<organism evidence="3 4">
    <name type="scientific">Cellulophaga algicola (strain DSM 14237 / IC166 / ACAM 630)</name>
    <dbReference type="NCBI Taxonomy" id="688270"/>
    <lineage>
        <taxon>Bacteria</taxon>
        <taxon>Pseudomonadati</taxon>
        <taxon>Bacteroidota</taxon>
        <taxon>Flavobacteriia</taxon>
        <taxon>Flavobacteriales</taxon>
        <taxon>Flavobacteriaceae</taxon>
        <taxon>Cellulophaga</taxon>
    </lineage>
</organism>
<sequence>MKKHVLLFLFAVLSFSSLLAHNSLSALYYLELKDNLGILSISVSQDGLNEALKKQYLAENFTAITTEKYKELAVRYIKDHFDLMLNNEVFLLNDGGIKLGSHQTDFKFLTDNLPRDIRTITISIDAFRENKEHQTIFSVALGTLKDKVILNVDNDYKATLHVENNILVQETHNGTKHLGLLLAILVLLSVAYFYWSKKKKI</sequence>
<dbReference type="Proteomes" id="UP000008634">
    <property type="component" value="Chromosome"/>
</dbReference>
<dbReference type="EMBL" id="CP002453">
    <property type="protein sequence ID" value="ADV51206.1"/>
    <property type="molecule type" value="Genomic_DNA"/>
</dbReference>
<proteinExistence type="predicted"/>
<keyword evidence="4" id="KW-1185">Reference proteome</keyword>
<evidence type="ECO:0000256" key="1">
    <source>
        <dbReference type="SAM" id="Phobius"/>
    </source>
</evidence>
<evidence type="ECO:0000313" key="4">
    <source>
        <dbReference type="Proteomes" id="UP000008634"/>
    </source>
</evidence>